<dbReference type="Gene3D" id="3.20.20.80">
    <property type="entry name" value="Glycosidases"/>
    <property type="match status" value="1"/>
</dbReference>
<name>A0A7D5T5D9_9EURY</name>
<evidence type="ECO:0000256" key="6">
    <source>
        <dbReference type="ARBA" id="ARBA00023295"/>
    </source>
</evidence>
<organism evidence="9 10">
    <name type="scientific">Halosimplex rubrum</name>
    <dbReference type="NCBI Taxonomy" id="869889"/>
    <lineage>
        <taxon>Archaea</taxon>
        <taxon>Methanobacteriati</taxon>
        <taxon>Methanobacteriota</taxon>
        <taxon>Stenosarchaea group</taxon>
        <taxon>Halobacteria</taxon>
        <taxon>Halobacteriales</taxon>
        <taxon>Haloarculaceae</taxon>
        <taxon>Halosimplex</taxon>
    </lineage>
</organism>
<proteinExistence type="inferred from homology"/>
<dbReference type="InterPro" id="IPR013780">
    <property type="entry name" value="Glyco_hydro_b"/>
</dbReference>
<comment type="similarity">
    <text evidence="2">Belongs to the glycosyl hydrolase 51 family.</text>
</comment>
<dbReference type="InterPro" id="IPR017853">
    <property type="entry name" value="GH"/>
</dbReference>
<sequence>MGREEIFIHRSGADSDRAAVAVDVETRLSSPVEPDLYAKFCEHLGRNIYHGMEAQILFNPTFGKWPFHAPGSDVAGGFKREYDLEAIESLVTDHDYHRNLPEVIDAEVTLDAYTDGVAFGWMYAGDAERVIASPDVGPTGNQAQRVETTDVAADRPAGLRQWTALPHHRTRGFECRVKARAKAATDLTLSLSVVGEDGTTGEALAAETVSLDEEWTTHEPTLELPAEADFDDDTVFEFALTTTEPANVVVERALLYPDDHVDYADPEVIEFLRERELPLLRWPGGNFVSGYHWRDGVGPVDERPTKPNPAWGGLEYNLFGTDEFMRFCENVGCEPMICVNAGDGTPEEAAKWVEYCNGDPDETEMGALRAENGHPEPYDVTYWEVGNELYGEWQVNWTTKDGYADRYQRFHDAMTAVDPDIRLQAIGDLRGEQFNDWNEHLLAEAGESVRALTQHILAGGAVDETTDPDELFHAFMGFSEQLGERFKRLEALLRDAGIDDPRIAITELQLFATFTGDDADGADEADPHAADGASALSPETMPTPQTISEALYDATIIHECIRTGGLVEMITHSATVNHGGGLQKERERVWADPCYYGHAMGAPLWGGTPVGVELECATISTEYTFREIDPVEDVPALDVMAVLSPDESSLTLMIVNCASRGEPVSLSVDTGAFNAAAEVDRVTLSAETMHAENTRDEPERVTPESSTVTLSDDDPTVTIEPYSLTRLTFERVEE</sequence>
<evidence type="ECO:0000256" key="5">
    <source>
        <dbReference type="ARBA" id="ARBA00023277"/>
    </source>
</evidence>
<dbReference type="GO" id="GO:0000272">
    <property type="term" value="P:polysaccharide catabolic process"/>
    <property type="evidence" value="ECO:0007669"/>
    <property type="project" value="TreeGrafter"/>
</dbReference>
<dbReference type="GO" id="GO:0046556">
    <property type="term" value="F:alpha-L-arabinofuranosidase activity"/>
    <property type="evidence" value="ECO:0007669"/>
    <property type="project" value="UniProtKB-EC"/>
</dbReference>
<dbReference type="GO" id="GO:0046373">
    <property type="term" value="P:L-arabinose metabolic process"/>
    <property type="evidence" value="ECO:0007669"/>
    <property type="project" value="InterPro"/>
</dbReference>
<evidence type="ECO:0000256" key="2">
    <source>
        <dbReference type="ARBA" id="ARBA00007186"/>
    </source>
</evidence>
<accession>A0A7D5T5D9</accession>
<dbReference type="Proteomes" id="UP000509667">
    <property type="component" value="Chromosome"/>
</dbReference>
<gene>
    <name evidence="9" type="ORF">HZS55_14605</name>
</gene>
<feature type="compositionally biased region" description="Basic and acidic residues" evidence="7">
    <location>
        <begin position="689"/>
        <end position="702"/>
    </location>
</feature>
<keyword evidence="6" id="KW-0326">Glycosidase</keyword>
<evidence type="ECO:0000259" key="8">
    <source>
        <dbReference type="SMART" id="SM00813"/>
    </source>
</evidence>
<feature type="region of interest" description="Disordered" evidence="7">
    <location>
        <begin position="689"/>
        <end position="716"/>
    </location>
</feature>
<dbReference type="Gene3D" id="2.60.40.1180">
    <property type="entry name" value="Golgi alpha-mannosidase II"/>
    <property type="match status" value="1"/>
</dbReference>
<dbReference type="Pfam" id="PF22848">
    <property type="entry name" value="ASD1_dom"/>
    <property type="match status" value="1"/>
</dbReference>
<evidence type="ECO:0000313" key="9">
    <source>
        <dbReference type="EMBL" id="QLH78450.1"/>
    </source>
</evidence>
<dbReference type="OrthoDB" id="256115at2157"/>
<evidence type="ECO:0000256" key="1">
    <source>
        <dbReference type="ARBA" id="ARBA00001462"/>
    </source>
</evidence>
<reference evidence="9 10" key="1">
    <citation type="submission" date="2020-07" db="EMBL/GenBank/DDBJ databases">
        <title>Halosimplex pelagicum sp. nov. and Halosimplex rubrum sp. nov., isolated from salted brown alga Laminaria, and emended description of the genus Halosimplex.</title>
        <authorList>
            <person name="Cui H."/>
        </authorList>
    </citation>
    <scope>NUCLEOTIDE SEQUENCE [LARGE SCALE GENOMIC DNA]</scope>
    <source>
        <strain evidence="9 10">R27</strain>
    </source>
</reference>
<feature type="region of interest" description="Disordered" evidence="7">
    <location>
        <begin position="519"/>
        <end position="543"/>
    </location>
</feature>
<protein>
    <recommendedName>
        <fullName evidence="3">non-reducing end alpha-L-arabinofuranosidase</fullName>
        <ecNumber evidence="3">3.2.1.55</ecNumber>
    </recommendedName>
</protein>
<keyword evidence="4" id="KW-0378">Hydrolase</keyword>
<evidence type="ECO:0000256" key="3">
    <source>
        <dbReference type="ARBA" id="ARBA00012670"/>
    </source>
</evidence>
<dbReference type="SUPFAM" id="SSF51011">
    <property type="entry name" value="Glycosyl hydrolase domain"/>
    <property type="match status" value="1"/>
</dbReference>
<dbReference type="InterPro" id="IPR055235">
    <property type="entry name" value="ASD1_cat"/>
</dbReference>
<keyword evidence="10" id="KW-1185">Reference proteome</keyword>
<comment type="catalytic activity">
    <reaction evidence="1">
        <text>Hydrolysis of terminal non-reducing alpha-L-arabinofuranoside residues in alpha-L-arabinosides.</text>
        <dbReference type="EC" id="3.2.1.55"/>
    </reaction>
</comment>
<dbReference type="AlphaFoldDB" id="A0A7D5T5D9"/>
<dbReference type="Gene3D" id="2.60.120.260">
    <property type="entry name" value="Galactose-binding domain-like"/>
    <property type="match status" value="1"/>
</dbReference>
<dbReference type="SUPFAM" id="SSF51445">
    <property type="entry name" value="(Trans)glycosidases"/>
    <property type="match status" value="1"/>
</dbReference>
<evidence type="ECO:0000256" key="7">
    <source>
        <dbReference type="SAM" id="MobiDB-lite"/>
    </source>
</evidence>
<keyword evidence="5" id="KW-0119">Carbohydrate metabolism</keyword>
<evidence type="ECO:0000313" key="10">
    <source>
        <dbReference type="Proteomes" id="UP000509667"/>
    </source>
</evidence>
<dbReference type="RefSeq" id="WP_179908333.1">
    <property type="nucleotide sequence ID" value="NZ_CP058910.1"/>
</dbReference>
<feature type="domain" description="Alpha-L-arabinofuranosidase C-terminal" evidence="8">
    <location>
        <begin position="539"/>
        <end position="723"/>
    </location>
</feature>
<dbReference type="KEGG" id="hrr:HZS55_14605"/>
<dbReference type="GeneID" id="56079118"/>
<dbReference type="PANTHER" id="PTHR43576">
    <property type="entry name" value="ALPHA-L-ARABINOFURANOSIDASE C-RELATED"/>
    <property type="match status" value="1"/>
</dbReference>
<dbReference type="Pfam" id="PF06964">
    <property type="entry name" value="Alpha-L-AF_C"/>
    <property type="match status" value="1"/>
</dbReference>
<dbReference type="EC" id="3.2.1.55" evidence="3"/>
<evidence type="ECO:0000256" key="4">
    <source>
        <dbReference type="ARBA" id="ARBA00022801"/>
    </source>
</evidence>
<dbReference type="InterPro" id="IPR010720">
    <property type="entry name" value="Alpha-L-AF_C"/>
</dbReference>
<dbReference type="PANTHER" id="PTHR43576:SF2">
    <property type="entry name" value="INTRACELLULAR EXO-ALPHA-L-ARABINOFURANOSIDASE 2"/>
    <property type="match status" value="1"/>
</dbReference>
<dbReference type="EMBL" id="CP058910">
    <property type="protein sequence ID" value="QLH78450.1"/>
    <property type="molecule type" value="Genomic_DNA"/>
</dbReference>
<dbReference type="SMART" id="SM00813">
    <property type="entry name" value="Alpha-L-AF_C"/>
    <property type="match status" value="1"/>
</dbReference>